<dbReference type="InterPro" id="IPR007379">
    <property type="entry name" value="Tim44-like_dom"/>
</dbReference>
<dbReference type="Proteomes" id="UP001302274">
    <property type="component" value="Unassembled WGS sequence"/>
</dbReference>
<dbReference type="Gene3D" id="3.10.450.240">
    <property type="match status" value="1"/>
</dbReference>
<dbReference type="EMBL" id="JAYGJQ010000001">
    <property type="protein sequence ID" value="MEA9355203.1"/>
    <property type="molecule type" value="Genomic_DNA"/>
</dbReference>
<dbReference type="InterPro" id="IPR032710">
    <property type="entry name" value="NTF2-like_dom_sf"/>
</dbReference>
<name>A0ABU5VQ83_9BACT</name>
<feature type="domain" description="Tim44-like" evidence="1">
    <location>
        <begin position="18"/>
        <end position="158"/>
    </location>
</feature>
<organism evidence="2 3">
    <name type="scientific">Bacteriovorax antarcticus</name>
    <dbReference type="NCBI Taxonomy" id="3088717"/>
    <lineage>
        <taxon>Bacteria</taxon>
        <taxon>Pseudomonadati</taxon>
        <taxon>Bdellovibrionota</taxon>
        <taxon>Bacteriovoracia</taxon>
        <taxon>Bacteriovoracales</taxon>
        <taxon>Bacteriovoracaceae</taxon>
        <taxon>Bacteriovorax</taxon>
    </lineage>
</organism>
<dbReference type="SUPFAM" id="SSF54427">
    <property type="entry name" value="NTF2-like"/>
    <property type="match status" value="1"/>
</dbReference>
<accession>A0ABU5VQ83</accession>
<comment type="caution">
    <text evidence="2">The sequence shown here is derived from an EMBL/GenBank/DDBJ whole genome shotgun (WGS) entry which is preliminary data.</text>
</comment>
<gene>
    <name evidence="2" type="ORF">SHI21_03280</name>
</gene>
<reference evidence="2 3" key="1">
    <citation type="submission" date="2023-11" db="EMBL/GenBank/DDBJ databases">
        <title>A Novel Polar Bacteriovorax (B. antarcticus) Isolated from the Biocrust in Antarctica.</title>
        <authorList>
            <person name="Mun W."/>
            <person name="Choi S.Y."/>
            <person name="Mitchell R.J."/>
        </authorList>
    </citation>
    <scope>NUCLEOTIDE SEQUENCE [LARGE SCALE GENOMIC DNA]</scope>
    <source>
        <strain evidence="2 3">PP10</strain>
    </source>
</reference>
<proteinExistence type="predicted"/>
<dbReference type="RefSeq" id="WP_323574691.1">
    <property type="nucleotide sequence ID" value="NZ_JAYGJQ010000001.1"/>
</dbReference>
<dbReference type="SMART" id="SM00978">
    <property type="entry name" value="Tim44"/>
    <property type="match status" value="1"/>
</dbReference>
<keyword evidence="3" id="KW-1185">Reference proteome</keyword>
<evidence type="ECO:0000313" key="2">
    <source>
        <dbReference type="EMBL" id="MEA9355203.1"/>
    </source>
</evidence>
<sequence length="182" mass="22130">MVLNAYMNYRIAKRTKKVQKALQRMKEHEPEWDEEKLIKFSKDRFMYIQNLKGMHKLEGLREVLAYKFYLGWEKEIEKQIKKSERYSFSELEILDAFIVDFKNYLNDNNDIFTVCFDAVANDQTLRKGKVVLENYSDFREFWTFRKQAGEWKLFEITQANGWEKFIDGKLVFEKLKKKHNTH</sequence>
<dbReference type="Pfam" id="PF04280">
    <property type="entry name" value="Tim44"/>
    <property type="match status" value="1"/>
</dbReference>
<protein>
    <submittedName>
        <fullName evidence="2">TIM44-like domain-containing protein</fullName>
    </submittedName>
</protein>
<evidence type="ECO:0000259" key="1">
    <source>
        <dbReference type="SMART" id="SM00978"/>
    </source>
</evidence>
<evidence type="ECO:0000313" key="3">
    <source>
        <dbReference type="Proteomes" id="UP001302274"/>
    </source>
</evidence>